<evidence type="ECO:0000313" key="1">
    <source>
        <dbReference type="EMBL" id="JAT13310.1"/>
    </source>
</evidence>
<reference evidence="1" key="1">
    <citation type="submission" date="2015-11" db="EMBL/GenBank/DDBJ databases">
        <title>De novo transcriptome assembly of four potential Pierce s Disease insect vectors from Arizona vineyards.</title>
        <authorList>
            <person name="Tassone E.E."/>
        </authorList>
    </citation>
    <scope>NUCLEOTIDE SEQUENCE</scope>
</reference>
<proteinExistence type="predicted"/>
<dbReference type="EMBL" id="GEBQ01026667">
    <property type="protein sequence ID" value="JAT13310.1"/>
    <property type="molecule type" value="Transcribed_RNA"/>
</dbReference>
<feature type="non-terminal residue" evidence="1">
    <location>
        <position position="1"/>
    </location>
</feature>
<protein>
    <submittedName>
        <fullName evidence="1">Uncharacterized protein</fullName>
    </submittedName>
</protein>
<dbReference type="AlphaFoldDB" id="A0A1B6KPE1"/>
<organism evidence="1">
    <name type="scientific">Graphocephala atropunctata</name>
    <dbReference type="NCBI Taxonomy" id="36148"/>
    <lineage>
        <taxon>Eukaryota</taxon>
        <taxon>Metazoa</taxon>
        <taxon>Ecdysozoa</taxon>
        <taxon>Arthropoda</taxon>
        <taxon>Hexapoda</taxon>
        <taxon>Insecta</taxon>
        <taxon>Pterygota</taxon>
        <taxon>Neoptera</taxon>
        <taxon>Paraneoptera</taxon>
        <taxon>Hemiptera</taxon>
        <taxon>Auchenorrhyncha</taxon>
        <taxon>Membracoidea</taxon>
        <taxon>Cicadellidae</taxon>
        <taxon>Cicadellinae</taxon>
        <taxon>Cicadellini</taxon>
        <taxon>Graphocephala</taxon>
    </lineage>
</organism>
<accession>A0A1B6KPE1</accession>
<sequence length="239" mass="25994">AGFPHELVLLSFPFSILYYLWNNCSTMTSRTVAVLLAALVAAFFTSAEGASLNGTVDSWGKLAESIAHQVNDAYNELADAVQENGEDSEGEEPLYTATISLPHVVNGQCQKTVTVEGNGVSDKIDVPCHMESNVITTNNQLIVGNMIFSNTPNTLVVVRDNRCVLKTYKAGVAAGSTTLSRQDCTAVRKVMREARQTDDAQKWGKWADGVAAAASLFNPTENPDNRFKSFQQLLHIVKH</sequence>
<dbReference type="EMBL" id="GEBQ01018015">
    <property type="protein sequence ID" value="JAT21962.1"/>
    <property type="molecule type" value="Transcribed_RNA"/>
</dbReference>
<evidence type="ECO:0000313" key="2">
    <source>
        <dbReference type="EMBL" id="JAT21962.1"/>
    </source>
</evidence>
<name>A0A1B6KPE1_9HEMI</name>
<gene>
    <name evidence="1" type="ORF">g.35967</name>
    <name evidence="2" type="ORF">g.35986</name>
</gene>